<dbReference type="Gramene" id="KOM52151">
    <property type="protein sequence ID" value="KOM52151"/>
    <property type="gene ID" value="LR48_Vigan09g081000"/>
</dbReference>
<dbReference type="EMBL" id="CM003379">
    <property type="protein sequence ID" value="KOM52151.1"/>
    <property type="molecule type" value="Genomic_DNA"/>
</dbReference>
<reference evidence="2" key="1">
    <citation type="journal article" date="2015" name="Proc. Natl. Acad. Sci. U.S.A.">
        <title>Genome sequencing of adzuki bean (Vigna angularis) provides insight into high starch and low fat accumulation and domestication.</title>
        <authorList>
            <person name="Yang K."/>
            <person name="Tian Z."/>
            <person name="Chen C."/>
            <person name="Luo L."/>
            <person name="Zhao B."/>
            <person name="Wang Z."/>
            <person name="Yu L."/>
            <person name="Li Y."/>
            <person name="Sun Y."/>
            <person name="Li W."/>
            <person name="Chen Y."/>
            <person name="Li Y."/>
            <person name="Zhang Y."/>
            <person name="Ai D."/>
            <person name="Zhao J."/>
            <person name="Shang C."/>
            <person name="Ma Y."/>
            <person name="Wu B."/>
            <person name="Wang M."/>
            <person name="Gao L."/>
            <person name="Sun D."/>
            <person name="Zhang P."/>
            <person name="Guo F."/>
            <person name="Wang W."/>
            <person name="Li Y."/>
            <person name="Wang J."/>
            <person name="Varshney R.K."/>
            <person name="Wang J."/>
            <person name="Ling H.Q."/>
            <person name="Wan P."/>
        </authorList>
    </citation>
    <scope>NUCLEOTIDE SEQUENCE</scope>
    <source>
        <strain evidence="2">cv. Jingnong 6</strain>
    </source>
</reference>
<accession>A0A0L9VAQ8</accession>
<gene>
    <name evidence="1" type="ORF">LR48_Vigan09g081000</name>
</gene>
<dbReference type="AlphaFoldDB" id="A0A0L9VAQ8"/>
<organism evidence="1 2">
    <name type="scientific">Phaseolus angularis</name>
    <name type="common">Azuki bean</name>
    <name type="synonym">Vigna angularis</name>
    <dbReference type="NCBI Taxonomy" id="3914"/>
    <lineage>
        <taxon>Eukaryota</taxon>
        <taxon>Viridiplantae</taxon>
        <taxon>Streptophyta</taxon>
        <taxon>Embryophyta</taxon>
        <taxon>Tracheophyta</taxon>
        <taxon>Spermatophyta</taxon>
        <taxon>Magnoliopsida</taxon>
        <taxon>eudicotyledons</taxon>
        <taxon>Gunneridae</taxon>
        <taxon>Pentapetalae</taxon>
        <taxon>rosids</taxon>
        <taxon>fabids</taxon>
        <taxon>Fabales</taxon>
        <taxon>Fabaceae</taxon>
        <taxon>Papilionoideae</taxon>
        <taxon>50 kb inversion clade</taxon>
        <taxon>NPAAA clade</taxon>
        <taxon>indigoferoid/millettioid clade</taxon>
        <taxon>Phaseoleae</taxon>
        <taxon>Vigna</taxon>
    </lineage>
</organism>
<proteinExistence type="predicted"/>
<evidence type="ECO:0000313" key="2">
    <source>
        <dbReference type="Proteomes" id="UP000053144"/>
    </source>
</evidence>
<evidence type="ECO:0000313" key="1">
    <source>
        <dbReference type="EMBL" id="KOM52151.1"/>
    </source>
</evidence>
<name>A0A0L9VAQ8_PHAAN</name>
<dbReference type="Proteomes" id="UP000053144">
    <property type="component" value="Chromosome 9"/>
</dbReference>
<sequence>MTRANLYGEAKGIEEWMDQWPMCLIFVIESRIEDCRSRIEDRGSRIEDRGSRNE</sequence>
<protein>
    <submittedName>
        <fullName evidence="1">Uncharacterized protein</fullName>
    </submittedName>
</protein>